<comment type="similarity">
    <text evidence="1">Belongs to the GSP E family.</text>
</comment>
<evidence type="ECO:0000256" key="2">
    <source>
        <dbReference type="ARBA" id="ARBA00022741"/>
    </source>
</evidence>
<dbReference type="SUPFAM" id="SSF52540">
    <property type="entry name" value="P-loop containing nucleoside triphosphate hydrolases"/>
    <property type="match status" value="1"/>
</dbReference>
<protein>
    <recommendedName>
        <fullName evidence="4">Bacterial type II secretion system protein E domain-containing protein</fullName>
    </recommendedName>
</protein>
<dbReference type="EMBL" id="LHZB01000104">
    <property type="protein sequence ID" value="KXV02051.1"/>
    <property type="molecule type" value="Genomic_DNA"/>
</dbReference>
<dbReference type="Pfam" id="PF00437">
    <property type="entry name" value="T2SSE"/>
    <property type="match status" value="1"/>
</dbReference>
<dbReference type="PANTHER" id="PTHR30258">
    <property type="entry name" value="TYPE II SECRETION SYSTEM PROTEIN GSPE-RELATED"/>
    <property type="match status" value="1"/>
</dbReference>
<evidence type="ECO:0000313" key="6">
    <source>
        <dbReference type="Proteomes" id="UP000075573"/>
    </source>
</evidence>
<evidence type="ECO:0000256" key="3">
    <source>
        <dbReference type="ARBA" id="ARBA00022840"/>
    </source>
</evidence>
<dbReference type="Gene3D" id="3.30.450.90">
    <property type="match status" value="1"/>
</dbReference>
<keyword evidence="3" id="KW-0067">ATP-binding</keyword>
<accession>A0A149QXQ1</accession>
<proteinExistence type="inferred from homology"/>
<name>A0A149QXQ1_9PROT</name>
<dbReference type="GO" id="GO:0016887">
    <property type="term" value="F:ATP hydrolysis activity"/>
    <property type="evidence" value="ECO:0007669"/>
    <property type="project" value="TreeGrafter"/>
</dbReference>
<comment type="caution">
    <text evidence="5">The sequence shown here is derived from an EMBL/GenBank/DDBJ whole genome shotgun (WGS) entry which is preliminary data.</text>
</comment>
<dbReference type="InterPro" id="IPR027417">
    <property type="entry name" value="P-loop_NTPase"/>
</dbReference>
<dbReference type="GO" id="GO:0005524">
    <property type="term" value="F:ATP binding"/>
    <property type="evidence" value="ECO:0007669"/>
    <property type="project" value="UniProtKB-KW"/>
</dbReference>
<keyword evidence="2" id="KW-0547">Nucleotide-binding</keyword>
<feature type="domain" description="Bacterial type II secretion system protein E" evidence="4">
    <location>
        <begin position="324"/>
        <end position="338"/>
    </location>
</feature>
<sequence>MSASEQDKERLLAFDGEVLTGEKIPLNDAARKLCAYLANGWFVVEESSELSSIVLSVRQSILKQGHKITRTYLVNRQTVRLIYKQYENRFGSGKRGEKQSIGGVDIQHFQKVFFELVRESAVKRVSDIHVFIGQYEADVVQRVNGTMVPLFQKEAAWAHSLCSTAFAMADAADATYKIMEYQGARVSNIRAPLPAGVQSIRLQFNPLPNGGRYMVARLLYESSDATGSDLDSLGYNQCQMEQLRSMRKQSYGINIISGPTGSGKSTTLVRALTALMAEKPGINIITIEDPPEYVIPGVAQLPVLNASTAEERKSQFTKAISASLRSDPDVIMIGEIRDNASAGLAFEAAMTGHQVYASLHANTASSILSRLRDIKVELYKLTDPTLMTGLIGQRLMKQLCPNCKRKFTDVPEEELLTMGYDRELIAKTREIAGDRIDGVYVANPEGCEENRRCRGGIAGRVVIAETIRPDEAFMDFARHENYTKAIQHWLDELNGLTMQEHALQKMTKGMSAPLDVEGIAGDFNRFDMKRREKVFGELYN</sequence>
<dbReference type="AlphaFoldDB" id="A0A149QXQ1"/>
<gene>
    <name evidence="5" type="ORF">AD929_04335</name>
</gene>
<dbReference type="PANTHER" id="PTHR30258:SF1">
    <property type="entry name" value="PROTEIN TRANSPORT PROTEIN HOFB HOMOLOG"/>
    <property type="match status" value="1"/>
</dbReference>
<dbReference type="Proteomes" id="UP000075573">
    <property type="component" value="Unassembled WGS sequence"/>
</dbReference>
<dbReference type="PROSITE" id="PS00662">
    <property type="entry name" value="T2SP_E"/>
    <property type="match status" value="1"/>
</dbReference>
<dbReference type="CDD" id="cd01129">
    <property type="entry name" value="PulE-GspE-like"/>
    <property type="match status" value="1"/>
</dbReference>
<evidence type="ECO:0000259" key="4">
    <source>
        <dbReference type="PROSITE" id="PS00662"/>
    </source>
</evidence>
<evidence type="ECO:0000256" key="1">
    <source>
        <dbReference type="ARBA" id="ARBA00006611"/>
    </source>
</evidence>
<dbReference type="PATRIC" id="fig|442.7.peg.2348"/>
<evidence type="ECO:0000313" key="5">
    <source>
        <dbReference type="EMBL" id="KXV02051.1"/>
    </source>
</evidence>
<reference evidence="5 6" key="1">
    <citation type="submission" date="2015-06" db="EMBL/GenBank/DDBJ databases">
        <title>Improved classification and identification of acetic acid bacteria using matrix-assisted laser desorption/ionization time-of-flight mass spectrometry; Gluconobacter nephelii and Gluconobacter uchimurae are later heterotypic synonyms of Gluconobacter japonicus and Gluconobacter oxydans, respectively.</title>
        <authorList>
            <person name="Li L."/>
            <person name="Cleenwerck I."/>
            <person name="De Vuyst L."/>
            <person name="Vandamme P."/>
        </authorList>
    </citation>
    <scope>NUCLEOTIDE SEQUENCE [LARGE SCALE GENOMIC DNA]</scope>
    <source>
        <strain evidence="5 6">LMG 1764</strain>
    </source>
</reference>
<dbReference type="GO" id="GO:0005886">
    <property type="term" value="C:plasma membrane"/>
    <property type="evidence" value="ECO:0007669"/>
    <property type="project" value="TreeGrafter"/>
</dbReference>
<organism evidence="5 6">
    <name type="scientific">Gluconobacter potus</name>
    <dbReference type="NCBI Taxonomy" id="2724927"/>
    <lineage>
        <taxon>Bacteria</taxon>
        <taxon>Pseudomonadati</taxon>
        <taxon>Pseudomonadota</taxon>
        <taxon>Alphaproteobacteria</taxon>
        <taxon>Acetobacterales</taxon>
        <taxon>Acetobacteraceae</taxon>
        <taxon>Gluconobacter</taxon>
    </lineage>
</organism>
<dbReference type="Gene3D" id="3.40.50.300">
    <property type="entry name" value="P-loop containing nucleotide triphosphate hydrolases"/>
    <property type="match status" value="1"/>
</dbReference>
<dbReference type="InterPro" id="IPR001482">
    <property type="entry name" value="T2SS/T4SS_dom"/>
</dbReference>